<dbReference type="EnsemblBacteria" id="ABX12356">
    <property type="protein sequence ID" value="ABX12356"/>
    <property type="gene ID" value="Nmar_0460"/>
</dbReference>
<dbReference type="Gene3D" id="6.10.340.10">
    <property type="match status" value="1"/>
</dbReference>
<reference evidence="17 18" key="1">
    <citation type="journal article" date="2010" name="Proc. Natl. Acad. Sci. U.S.A.">
        <title>Nitrosopumilus maritimus genome reveals unique mechanisms for nitrification and autotrophy in globally distributed marine crenarchaea.</title>
        <authorList>
            <person name="Walker C.B."/>
            <person name="de la Torre J.R."/>
            <person name="Klotz M.G."/>
            <person name="Urakawa H."/>
            <person name="Pinel N."/>
            <person name="Arp D.J."/>
            <person name="Brochier-Armanet C."/>
            <person name="Chain P.S."/>
            <person name="Chan P.P."/>
            <person name="Gollabgir A."/>
            <person name="Hemp J."/>
            <person name="Hugler M."/>
            <person name="Karr E.A."/>
            <person name="Konneke M."/>
            <person name="Shin M."/>
            <person name="Lawton T.J."/>
            <person name="Lowe T."/>
            <person name="Martens-Habbena W."/>
            <person name="Sayavedra-Soto L.A."/>
            <person name="Lang D."/>
            <person name="Sievert S.M."/>
            <person name="Rosenzweig A.C."/>
            <person name="Manning G."/>
            <person name="Stahl D.A."/>
        </authorList>
    </citation>
    <scope>NUCLEOTIDE SEQUENCE [LARGE SCALE GENOMIC DNA]</scope>
    <source>
        <strain evidence="17 18">SCM1</strain>
    </source>
</reference>
<evidence type="ECO:0000256" key="3">
    <source>
        <dbReference type="ARBA" id="ARBA00012438"/>
    </source>
</evidence>
<dbReference type="RefSeq" id="WP_012214843.1">
    <property type="nucleotide sequence ID" value="NC_010085.1"/>
</dbReference>
<dbReference type="GO" id="GO:0005524">
    <property type="term" value="F:ATP binding"/>
    <property type="evidence" value="ECO:0007669"/>
    <property type="project" value="UniProtKB-KW"/>
</dbReference>
<keyword evidence="11 14" id="KW-1133">Transmembrane helix</keyword>
<evidence type="ECO:0000256" key="8">
    <source>
        <dbReference type="ARBA" id="ARBA00022741"/>
    </source>
</evidence>
<dbReference type="PROSITE" id="PS50109">
    <property type="entry name" value="HIS_KIN"/>
    <property type="match status" value="1"/>
</dbReference>
<dbReference type="Pfam" id="PF02518">
    <property type="entry name" value="HATPase_c"/>
    <property type="match status" value="1"/>
</dbReference>
<dbReference type="EC" id="2.7.13.3" evidence="3"/>
<keyword evidence="7 14" id="KW-0812">Transmembrane</keyword>
<dbReference type="SMART" id="SM00388">
    <property type="entry name" value="HisKA"/>
    <property type="match status" value="1"/>
</dbReference>
<dbReference type="HOGENOM" id="CLU_454661_0_0_2"/>
<keyword evidence="6" id="KW-0808">Transferase</keyword>
<dbReference type="PRINTS" id="PR00344">
    <property type="entry name" value="BCTRLSENSOR"/>
</dbReference>
<dbReference type="CDD" id="cd00082">
    <property type="entry name" value="HisKA"/>
    <property type="match status" value="1"/>
</dbReference>
<evidence type="ECO:0000256" key="4">
    <source>
        <dbReference type="ARBA" id="ARBA00022475"/>
    </source>
</evidence>
<keyword evidence="12" id="KW-0902">Two-component regulatory system</keyword>
<dbReference type="InterPro" id="IPR003660">
    <property type="entry name" value="HAMP_dom"/>
</dbReference>
<dbReference type="AlphaFoldDB" id="A9A170"/>
<dbReference type="GO" id="GO:0007165">
    <property type="term" value="P:signal transduction"/>
    <property type="evidence" value="ECO:0000318"/>
    <property type="project" value="GO_Central"/>
</dbReference>
<evidence type="ECO:0000256" key="13">
    <source>
        <dbReference type="ARBA" id="ARBA00023136"/>
    </source>
</evidence>
<dbReference type="GO" id="GO:0005737">
    <property type="term" value="C:cytoplasm"/>
    <property type="evidence" value="ECO:0000318"/>
    <property type="project" value="GO_Central"/>
</dbReference>
<dbReference type="Proteomes" id="UP000000792">
    <property type="component" value="Chromosome"/>
</dbReference>
<dbReference type="Pfam" id="PF05227">
    <property type="entry name" value="CHASE3"/>
    <property type="match status" value="2"/>
</dbReference>
<evidence type="ECO:0000256" key="14">
    <source>
        <dbReference type="SAM" id="Phobius"/>
    </source>
</evidence>
<evidence type="ECO:0000256" key="5">
    <source>
        <dbReference type="ARBA" id="ARBA00022553"/>
    </source>
</evidence>
<dbReference type="eggNOG" id="arCOG02358">
    <property type="taxonomic scope" value="Archaea"/>
</dbReference>
<proteinExistence type="predicted"/>
<feature type="domain" description="Histidine kinase" evidence="15">
    <location>
        <begin position="400"/>
        <end position="600"/>
    </location>
</feature>
<dbReference type="SUPFAM" id="SSF158472">
    <property type="entry name" value="HAMP domain-like"/>
    <property type="match status" value="1"/>
</dbReference>
<evidence type="ECO:0000259" key="15">
    <source>
        <dbReference type="PROSITE" id="PS50109"/>
    </source>
</evidence>
<dbReference type="CDD" id="cd19410">
    <property type="entry name" value="HK9-like_sensor"/>
    <property type="match status" value="2"/>
</dbReference>
<dbReference type="SUPFAM" id="SSF47384">
    <property type="entry name" value="Homodimeric domain of signal transducing histidine kinase"/>
    <property type="match status" value="1"/>
</dbReference>
<dbReference type="Gene3D" id="1.10.287.130">
    <property type="match status" value="1"/>
</dbReference>
<keyword evidence="5" id="KW-0597">Phosphoprotein</keyword>
<evidence type="ECO:0000256" key="9">
    <source>
        <dbReference type="ARBA" id="ARBA00022777"/>
    </source>
</evidence>
<dbReference type="InterPro" id="IPR036890">
    <property type="entry name" value="HATPase_C_sf"/>
</dbReference>
<keyword evidence="8" id="KW-0547">Nucleotide-binding</keyword>
<dbReference type="InterPro" id="IPR007891">
    <property type="entry name" value="CHASE3"/>
</dbReference>
<dbReference type="SMART" id="SM00304">
    <property type="entry name" value="HAMP"/>
    <property type="match status" value="1"/>
</dbReference>
<dbReference type="GO" id="GO:0005886">
    <property type="term" value="C:plasma membrane"/>
    <property type="evidence" value="ECO:0007669"/>
    <property type="project" value="UniProtKB-SubCell"/>
</dbReference>
<dbReference type="InterPro" id="IPR003661">
    <property type="entry name" value="HisK_dim/P_dom"/>
</dbReference>
<dbReference type="CDD" id="cd06225">
    <property type="entry name" value="HAMP"/>
    <property type="match status" value="1"/>
</dbReference>
<feature type="domain" description="HAMP" evidence="16">
    <location>
        <begin position="338"/>
        <end position="390"/>
    </location>
</feature>
<evidence type="ECO:0000256" key="11">
    <source>
        <dbReference type="ARBA" id="ARBA00022989"/>
    </source>
</evidence>
<organism evidence="17 18">
    <name type="scientific">Nitrosopumilus maritimus (strain SCM1)</name>
    <dbReference type="NCBI Taxonomy" id="436308"/>
    <lineage>
        <taxon>Archaea</taxon>
        <taxon>Nitrososphaerota</taxon>
        <taxon>Nitrososphaeria</taxon>
        <taxon>Nitrosopumilales</taxon>
        <taxon>Nitrosopumilaceae</taxon>
        <taxon>Nitrosopumilus</taxon>
    </lineage>
</organism>
<evidence type="ECO:0000313" key="17">
    <source>
        <dbReference type="EMBL" id="ABX12356.1"/>
    </source>
</evidence>
<keyword evidence="4" id="KW-1003">Cell membrane</keyword>
<dbReference type="GeneID" id="5773226"/>
<dbReference type="PANTHER" id="PTHR45528:SF1">
    <property type="entry name" value="SENSOR HISTIDINE KINASE CPXA"/>
    <property type="match status" value="1"/>
</dbReference>
<dbReference type="GO" id="GO:0000155">
    <property type="term" value="F:phosphorelay sensor kinase activity"/>
    <property type="evidence" value="ECO:0000318"/>
    <property type="project" value="GO_Central"/>
</dbReference>
<protein>
    <recommendedName>
        <fullName evidence="3">histidine kinase</fullName>
        <ecNumber evidence="3">2.7.13.3</ecNumber>
    </recommendedName>
</protein>
<dbReference type="OrthoDB" id="8127at2157"/>
<evidence type="ECO:0000256" key="7">
    <source>
        <dbReference type="ARBA" id="ARBA00022692"/>
    </source>
</evidence>
<dbReference type="STRING" id="436308.Nmar_0460"/>
<dbReference type="InterPro" id="IPR005467">
    <property type="entry name" value="His_kinase_dom"/>
</dbReference>
<dbReference type="Pfam" id="PF00512">
    <property type="entry name" value="HisKA"/>
    <property type="match status" value="1"/>
</dbReference>
<dbReference type="SUPFAM" id="SSF55874">
    <property type="entry name" value="ATPase domain of HSP90 chaperone/DNA topoisomerase II/histidine kinase"/>
    <property type="match status" value="1"/>
</dbReference>
<keyword evidence="18" id="KW-1185">Reference proteome</keyword>
<dbReference type="InterPro" id="IPR050398">
    <property type="entry name" value="HssS/ArlS-like"/>
</dbReference>
<keyword evidence="10" id="KW-0067">ATP-binding</keyword>
<keyword evidence="9 17" id="KW-0418">Kinase</keyword>
<feature type="transmembrane region" description="Helical" evidence="14">
    <location>
        <begin position="317"/>
        <end position="337"/>
    </location>
</feature>
<name>A9A170_NITMS</name>
<evidence type="ECO:0000256" key="1">
    <source>
        <dbReference type="ARBA" id="ARBA00000085"/>
    </source>
</evidence>
<dbReference type="Pfam" id="PF00672">
    <property type="entry name" value="HAMP"/>
    <property type="match status" value="1"/>
</dbReference>
<keyword evidence="13 14" id="KW-0472">Membrane</keyword>
<evidence type="ECO:0000313" key="18">
    <source>
        <dbReference type="Proteomes" id="UP000000792"/>
    </source>
</evidence>
<dbReference type="SMART" id="SM00387">
    <property type="entry name" value="HATPase_c"/>
    <property type="match status" value="1"/>
</dbReference>
<evidence type="ECO:0000256" key="2">
    <source>
        <dbReference type="ARBA" id="ARBA00004651"/>
    </source>
</evidence>
<dbReference type="InterPro" id="IPR036097">
    <property type="entry name" value="HisK_dim/P_sf"/>
</dbReference>
<evidence type="ECO:0000259" key="16">
    <source>
        <dbReference type="PROSITE" id="PS50885"/>
    </source>
</evidence>
<dbReference type="PhylomeDB" id="A9A170"/>
<dbReference type="KEGG" id="nmr:Nmar_0460"/>
<dbReference type="InterPro" id="IPR004358">
    <property type="entry name" value="Sig_transdc_His_kin-like_C"/>
</dbReference>
<comment type="subcellular location">
    <subcellularLocation>
        <location evidence="2">Cell membrane</location>
        <topology evidence="2">Multi-pass membrane protein</topology>
    </subcellularLocation>
</comment>
<dbReference type="InParanoid" id="A9A170"/>
<evidence type="ECO:0000256" key="10">
    <source>
        <dbReference type="ARBA" id="ARBA00022840"/>
    </source>
</evidence>
<dbReference type="PROSITE" id="PS50885">
    <property type="entry name" value="HAMP"/>
    <property type="match status" value="1"/>
</dbReference>
<evidence type="ECO:0000256" key="12">
    <source>
        <dbReference type="ARBA" id="ARBA00023012"/>
    </source>
</evidence>
<evidence type="ECO:0000256" key="6">
    <source>
        <dbReference type="ARBA" id="ARBA00022679"/>
    </source>
</evidence>
<sequence length="600" mass="68160">MKIKSKLFFGFAVVVSITLFLGILTNSQSNIASDDFKSIAERDLLVIQNAEKLQRLAVDSENGQRGFIITGNESFLEPYNRGVDEFFVLLEEEKNLVSYNPSQVEKLEHISQLFSDWIESAGSPEIELARQIHSSQDDALESILSNESDIILDEIYQIILLLEGNLRDSENVDGFLLLGKIKADIYDTEVSQREYLISGNEDFLVSFNSVKIELRENIQNLENILKDDEENLQLIYSIGKLYQKWDQEVVYPNIESRRNIVENYNLNEASILLEKETGKRILDEIRTEFSEFIQIENENTQQRLENSLNNQELVRNVIIIVLVASVVSAVVLAFLILNSVLNPLSKLEKVIQQFKEGDYAQKIDINSNDELGDFSKSFDAIREILIKKEKLKNIGELATRLAHDLRNPLAVIQGAVNLMKTDLQEKDESLDKRFRMIDAAILRMTHQINDVMDFVRVSNLQIETHSLLELLQSSISRTTKNDSITIELPENDIKLRCDAHKLDILFVNLLSNAIDAVKENGTIKIRFFDETSHVKIELEDSGSPIPPNILEEMFEPLFTTKQVGTGLGLASCKNIVEQHRGEISAKTNPTVISLTLSKTL</sequence>
<dbReference type="Gene3D" id="3.30.565.10">
    <property type="entry name" value="Histidine kinase-like ATPase, C-terminal domain"/>
    <property type="match status" value="1"/>
</dbReference>
<comment type="catalytic activity">
    <reaction evidence="1">
        <text>ATP + protein L-histidine = ADP + protein N-phospho-L-histidine.</text>
        <dbReference type="EC" id="2.7.13.3"/>
    </reaction>
</comment>
<accession>A9A170</accession>
<dbReference type="EMBL" id="CP000866">
    <property type="protein sequence ID" value="ABX12356.1"/>
    <property type="molecule type" value="Genomic_DNA"/>
</dbReference>
<dbReference type="InterPro" id="IPR003594">
    <property type="entry name" value="HATPase_dom"/>
</dbReference>
<feature type="transmembrane region" description="Helical" evidence="14">
    <location>
        <begin position="7"/>
        <end position="24"/>
    </location>
</feature>
<dbReference type="PANTHER" id="PTHR45528">
    <property type="entry name" value="SENSOR HISTIDINE KINASE CPXA"/>
    <property type="match status" value="1"/>
</dbReference>
<gene>
    <name evidence="17" type="ordered locus">Nmar_0460</name>
</gene>